<evidence type="ECO:0000256" key="6">
    <source>
        <dbReference type="ARBA" id="ARBA00023125"/>
    </source>
</evidence>
<dbReference type="Pfam" id="PF07669">
    <property type="entry name" value="Eco57I"/>
    <property type="match status" value="1"/>
</dbReference>
<keyword evidence="3" id="KW-0808">Transferase</keyword>
<dbReference type="AlphaFoldDB" id="A0A6C0CF44"/>
<evidence type="ECO:0000313" key="9">
    <source>
        <dbReference type="EMBL" id="QHT02933.1"/>
    </source>
</evidence>
<dbReference type="PANTHER" id="PTHR33841">
    <property type="entry name" value="DNA METHYLTRANSFERASE YEEA-RELATED"/>
    <property type="match status" value="1"/>
</dbReference>
<dbReference type="PANTHER" id="PTHR33841:SF6">
    <property type="entry name" value="TYPE II METHYLTRANSFERASE M.HINDII"/>
    <property type="match status" value="1"/>
</dbReference>
<keyword evidence="6" id="KW-0238">DNA-binding</keyword>
<proteinExistence type="predicted"/>
<reference evidence="9" key="1">
    <citation type="journal article" date="2020" name="Nature">
        <title>Giant virus diversity and host interactions through global metagenomics.</title>
        <authorList>
            <person name="Schulz F."/>
            <person name="Roux S."/>
            <person name="Paez-Espino D."/>
            <person name="Jungbluth S."/>
            <person name="Walsh D.A."/>
            <person name="Denef V.J."/>
            <person name="McMahon K.D."/>
            <person name="Konstantinidis K.T."/>
            <person name="Eloe-Fadrosh E.A."/>
            <person name="Kyrpides N.C."/>
            <person name="Woyke T."/>
        </authorList>
    </citation>
    <scope>NUCLEOTIDE SEQUENCE</scope>
    <source>
        <strain evidence="9">GVMAG-M-3300020727-4</strain>
    </source>
</reference>
<dbReference type="Gene3D" id="3.40.50.150">
    <property type="entry name" value="Vaccinia Virus protein VP39"/>
    <property type="match status" value="1"/>
</dbReference>
<evidence type="ECO:0000256" key="1">
    <source>
        <dbReference type="ARBA" id="ARBA00011900"/>
    </source>
</evidence>
<evidence type="ECO:0000256" key="5">
    <source>
        <dbReference type="ARBA" id="ARBA00022747"/>
    </source>
</evidence>
<sequence length="447" mass="52171">MDLEKLSKNELIDKCLGLKITKCKSKTKKQLIDLINDNDFSIFKKCDIFTPDNISELMASKLLNHGNLLDPSVGTGNLLKFIKQKQYDEIDVYDIKEEYLSQITTSNINKFNLDFIKTPIDKKYSNIILNPPYIKIQDLPVDYRNYITSNFHLIDGGSIDIYYAFIIKCLSLLKDDGIMVSITPNSYLYNKSSLKLRKYLFENKLIKEIIDFKEKKVFNDASVYCCITIFNKEPKDYLIYNQTTIRYSDILKNYSLFNFNENDEKTLRKICKITNGIATLRDKIYIHDTKLYDEPCWKPITSGLNNKYIIYPYENGKIIDEDVFKSNNPLTYNYLLSNKEELGKRDKGNKTYPAWYAYGRSQSIKISNKKCLYIPCFIDPSKIAENIYINQNVLHYSCLCIEPNYEKDIEMIKNTIIKNIDFIKDNSSKRSAGWISLSSTLLYDLPI</sequence>
<dbReference type="GO" id="GO:0009307">
    <property type="term" value="P:DNA restriction-modification system"/>
    <property type="evidence" value="ECO:0007669"/>
    <property type="project" value="UniProtKB-KW"/>
</dbReference>
<protein>
    <recommendedName>
        <fullName evidence="1">site-specific DNA-methyltransferase (adenine-specific)</fullName>
        <ecNumber evidence="1">2.1.1.72</ecNumber>
    </recommendedName>
</protein>
<dbReference type="GO" id="GO:0003677">
    <property type="term" value="F:DNA binding"/>
    <property type="evidence" value="ECO:0007669"/>
    <property type="project" value="UniProtKB-KW"/>
</dbReference>
<evidence type="ECO:0000256" key="3">
    <source>
        <dbReference type="ARBA" id="ARBA00022679"/>
    </source>
</evidence>
<evidence type="ECO:0000256" key="4">
    <source>
        <dbReference type="ARBA" id="ARBA00022691"/>
    </source>
</evidence>
<dbReference type="InterPro" id="IPR011639">
    <property type="entry name" value="MethylTrfase_TaqI-like_dom"/>
</dbReference>
<dbReference type="SUPFAM" id="SSF53335">
    <property type="entry name" value="S-adenosyl-L-methionine-dependent methyltransferases"/>
    <property type="match status" value="1"/>
</dbReference>
<dbReference type="InterPro" id="IPR002052">
    <property type="entry name" value="DNA_methylase_N6_adenine_CS"/>
</dbReference>
<dbReference type="GO" id="GO:0032259">
    <property type="term" value="P:methylation"/>
    <property type="evidence" value="ECO:0007669"/>
    <property type="project" value="UniProtKB-KW"/>
</dbReference>
<feature type="domain" description="Type II methyltransferase M.TaqI-like" evidence="8">
    <location>
        <begin position="94"/>
        <end position="218"/>
    </location>
</feature>
<dbReference type="GO" id="GO:0009007">
    <property type="term" value="F:site-specific DNA-methyltransferase (adenine-specific) activity"/>
    <property type="evidence" value="ECO:0007669"/>
    <property type="project" value="UniProtKB-EC"/>
</dbReference>
<name>A0A6C0CF44_9ZZZZ</name>
<organism evidence="9">
    <name type="scientific">viral metagenome</name>
    <dbReference type="NCBI Taxonomy" id="1070528"/>
    <lineage>
        <taxon>unclassified sequences</taxon>
        <taxon>metagenomes</taxon>
        <taxon>organismal metagenomes</taxon>
    </lineage>
</organism>
<dbReference type="PROSITE" id="PS00092">
    <property type="entry name" value="N6_MTASE"/>
    <property type="match status" value="1"/>
</dbReference>
<dbReference type="InterPro" id="IPR050953">
    <property type="entry name" value="N4_N6_ade-DNA_methylase"/>
</dbReference>
<dbReference type="EC" id="2.1.1.72" evidence="1"/>
<evidence type="ECO:0000259" key="8">
    <source>
        <dbReference type="Pfam" id="PF07669"/>
    </source>
</evidence>
<evidence type="ECO:0000256" key="2">
    <source>
        <dbReference type="ARBA" id="ARBA00022603"/>
    </source>
</evidence>
<keyword evidence="5" id="KW-0680">Restriction system</keyword>
<dbReference type="InterPro" id="IPR029063">
    <property type="entry name" value="SAM-dependent_MTases_sf"/>
</dbReference>
<keyword evidence="4" id="KW-0949">S-adenosyl-L-methionine</keyword>
<comment type="catalytic activity">
    <reaction evidence="7">
        <text>a 2'-deoxyadenosine in DNA + S-adenosyl-L-methionine = an N(6)-methyl-2'-deoxyadenosine in DNA + S-adenosyl-L-homocysteine + H(+)</text>
        <dbReference type="Rhea" id="RHEA:15197"/>
        <dbReference type="Rhea" id="RHEA-COMP:12418"/>
        <dbReference type="Rhea" id="RHEA-COMP:12419"/>
        <dbReference type="ChEBI" id="CHEBI:15378"/>
        <dbReference type="ChEBI" id="CHEBI:57856"/>
        <dbReference type="ChEBI" id="CHEBI:59789"/>
        <dbReference type="ChEBI" id="CHEBI:90615"/>
        <dbReference type="ChEBI" id="CHEBI:90616"/>
        <dbReference type="EC" id="2.1.1.72"/>
    </reaction>
</comment>
<dbReference type="PRINTS" id="PR00507">
    <property type="entry name" value="N12N6MTFRASE"/>
</dbReference>
<dbReference type="EMBL" id="MN739403">
    <property type="protein sequence ID" value="QHT02933.1"/>
    <property type="molecule type" value="Genomic_DNA"/>
</dbReference>
<evidence type="ECO:0000256" key="7">
    <source>
        <dbReference type="ARBA" id="ARBA00047942"/>
    </source>
</evidence>
<keyword evidence="2" id="KW-0489">Methyltransferase</keyword>
<accession>A0A6C0CF44</accession>